<gene>
    <name evidence="1" type="ORF">KV112_16855</name>
</gene>
<reference evidence="1 2" key="1">
    <citation type="submission" date="2023-12" db="EMBL/GenBank/DDBJ databases">
        <title>Description of new species of Mycobacterium terrae complex isolated from sewage at the Sao Paulo Zoological Park Foundation in Brazil.</title>
        <authorList>
            <person name="Romagnoli C.L."/>
            <person name="Conceicao E.C."/>
            <person name="Machado E."/>
            <person name="Barreto L.B.P.F."/>
            <person name="Sharma A."/>
            <person name="Silva N.M."/>
            <person name="Marques L.E."/>
            <person name="Juliana M.A."/>
            <person name="Lourenco M.C.S."/>
            <person name="Digiampietri L.A."/>
            <person name="Suffys P.N."/>
            <person name="Viana-Niero C."/>
        </authorList>
    </citation>
    <scope>NUCLEOTIDE SEQUENCE [LARGE SCALE GENOMIC DNA]</scope>
    <source>
        <strain evidence="1 2">MYC123</strain>
    </source>
</reference>
<accession>A0ABU5YNH2</accession>
<keyword evidence="2" id="KW-1185">Reference proteome</keyword>
<dbReference type="RefSeq" id="WP_224864340.1">
    <property type="nucleotide sequence ID" value="NZ_JAYJJT010000020.1"/>
</dbReference>
<comment type="caution">
    <text evidence="1">The sequence shown here is derived from an EMBL/GenBank/DDBJ whole genome shotgun (WGS) entry which is preliminary data.</text>
</comment>
<dbReference type="EMBL" id="JAYJJT010000020">
    <property type="protein sequence ID" value="MEB3051386.1"/>
    <property type="molecule type" value="Genomic_DNA"/>
</dbReference>
<proteinExistence type="predicted"/>
<evidence type="ECO:0000313" key="2">
    <source>
        <dbReference type="Proteomes" id="UP001299046"/>
    </source>
</evidence>
<evidence type="ECO:0008006" key="3">
    <source>
        <dbReference type="Google" id="ProtNLM"/>
    </source>
</evidence>
<organism evidence="1 2">
    <name type="scientific">[Mycobacterium] zoologicum</name>
    <dbReference type="NCBI Taxonomy" id="2872311"/>
    <lineage>
        <taxon>Bacteria</taxon>
        <taxon>Bacillati</taxon>
        <taxon>Actinomycetota</taxon>
        <taxon>Actinomycetes</taxon>
        <taxon>Mycobacteriales</taxon>
        <taxon>Mycobacteriaceae</taxon>
        <taxon>Mycolicibacter</taxon>
    </lineage>
</organism>
<evidence type="ECO:0000313" key="1">
    <source>
        <dbReference type="EMBL" id="MEB3051386.1"/>
    </source>
</evidence>
<name>A0ABU5YNH2_9MYCO</name>
<dbReference type="Proteomes" id="UP001299046">
    <property type="component" value="Unassembled WGS sequence"/>
</dbReference>
<sequence>MLLAIACFTVGCTELEKGTAVTRSEPPQDVWQLVERAVSLVPLTVERMEALLGTSMTQSDQSPARWNGGPVQFSDALTVPSSTITIRDGAWTYAGFGTQSDQCITADMIKTHYPTVELTYGVTGHSIYESFGWTVSYDWGELGFGIRVKDDCLAGISLVPAVELKHQEEQRKQRP</sequence>
<protein>
    <recommendedName>
        <fullName evidence="3">Lipoprotein</fullName>
    </recommendedName>
</protein>